<dbReference type="PANTHER" id="PTHR42643:SF30">
    <property type="entry name" value="IONOTROPIC RECEPTOR 40A-RELATED"/>
    <property type="match status" value="1"/>
</dbReference>
<dbReference type="AlphaFoldDB" id="A0A4E0RN58"/>
<evidence type="ECO:0000256" key="11">
    <source>
        <dbReference type="ARBA" id="ARBA00023286"/>
    </source>
</evidence>
<evidence type="ECO:0000256" key="9">
    <source>
        <dbReference type="ARBA" id="ARBA00023170"/>
    </source>
</evidence>
<feature type="domain" description="Ionotropic glutamate receptor C-terminal" evidence="15">
    <location>
        <begin position="215"/>
        <end position="558"/>
    </location>
</feature>
<dbReference type="InterPro" id="IPR019594">
    <property type="entry name" value="Glu/Gly-bd"/>
</dbReference>
<keyword evidence="8 13" id="KW-0472">Membrane</keyword>
<dbReference type="SUPFAM" id="SSF53850">
    <property type="entry name" value="Periplasmic binding protein-like II"/>
    <property type="match status" value="1"/>
</dbReference>
<evidence type="ECO:0000256" key="6">
    <source>
        <dbReference type="ARBA" id="ARBA00022989"/>
    </source>
</evidence>
<dbReference type="Proteomes" id="UP000297026">
    <property type="component" value="Unassembled WGS sequence"/>
</dbReference>
<keyword evidence="14" id="KW-0732">Signal</keyword>
<dbReference type="GO" id="GO:0050906">
    <property type="term" value="P:detection of stimulus involved in sensory perception"/>
    <property type="evidence" value="ECO:0007669"/>
    <property type="project" value="UniProtKB-ARBA"/>
</dbReference>
<organism evidence="17 18">
    <name type="scientific">Diachasma alloeum</name>
    <dbReference type="NCBI Taxonomy" id="454923"/>
    <lineage>
        <taxon>Eukaryota</taxon>
        <taxon>Metazoa</taxon>
        <taxon>Ecdysozoa</taxon>
        <taxon>Arthropoda</taxon>
        <taxon>Hexapoda</taxon>
        <taxon>Insecta</taxon>
        <taxon>Pterygota</taxon>
        <taxon>Neoptera</taxon>
        <taxon>Endopterygota</taxon>
        <taxon>Hymenoptera</taxon>
        <taxon>Apocrita</taxon>
        <taxon>Ichneumonoidea</taxon>
        <taxon>Braconidae</taxon>
        <taxon>Opiinae</taxon>
        <taxon>Diachasma</taxon>
    </lineage>
</organism>
<keyword evidence="6 13" id="KW-1133">Transmembrane helix</keyword>
<dbReference type="OrthoDB" id="8186464at2759"/>
<evidence type="ECO:0000256" key="5">
    <source>
        <dbReference type="ARBA" id="ARBA00022692"/>
    </source>
</evidence>
<dbReference type="Pfam" id="PF10613">
    <property type="entry name" value="Lig_chan-Glu_bd"/>
    <property type="match status" value="1"/>
</dbReference>
<dbReference type="GO" id="GO:0005886">
    <property type="term" value="C:plasma membrane"/>
    <property type="evidence" value="ECO:0007669"/>
    <property type="project" value="UniProtKB-SubCell"/>
</dbReference>
<evidence type="ECO:0000256" key="7">
    <source>
        <dbReference type="ARBA" id="ARBA00023065"/>
    </source>
</evidence>
<evidence type="ECO:0000256" key="13">
    <source>
        <dbReference type="SAM" id="Phobius"/>
    </source>
</evidence>
<feature type="chain" id="PRO_5020041023" evidence="14">
    <location>
        <begin position="16"/>
        <end position="635"/>
    </location>
</feature>
<dbReference type="InterPro" id="IPR001320">
    <property type="entry name" value="Iontro_rcpt_C"/>
</dbReference>
<evidence type="ECO:0000256" key="3">
    <source>
        <dbReference type="ARBA" id="ARBA00022448"/>
    </source>
</evidence>
<evidence type="ECO:0000313" key="17">
    <source>
        <dbReference type="EMBL" id="THK33228.1"/>
    </source>
</evidence>
<accession>A0A4E0RN58</accession>
<sequence>MNLFVFLLYISIVMSTVNFLKAKKRVTYYGSLIKDIYEEYRTGGIIIAMPDNTRTRFARLTRAYEISRSLSRDEIPSIAVKFETFKERLASYTDRIFRPLVVIGFYKMVEVYTFQQIAKDLIMGYPVWLIIFAENADADVCEYCRNPHGNLFNLKFDSEVLVLCCDSGIINEWWSTTVNRTERKEIGRWIGEDPGRYWFNHGSIYGRRKSLEGRELRVTAAKGSAYIWKENGKYTGFFGEILNELSTTMNFTISEVTPTDGFGSLNPETSEWSGVIGRIHRNEADIGVSPMAMTHSRLNAVDFTIPMFSGKSRLYVRKLDGARVQWQAYFKAFAVDVWMVVIGLILIMPLFLTLIRYRRGNHLLSQVMEHYSNVWGIYCQQGLSRFPDEISLRIVYLSIFISAVVSASVYSASLVSFLTVFSSYSPFNTMEEFASDGTYGLVVLKNSAQYDMYKNSKDAFRKRMMSLMAPEESLPSSLAEGFRRVCQERVAFETNEAIRKTMAHSIFCEITAIDTKTIETFGMITPRRSEYLEFINYRIRQFELNGVFRRLKNKYFTKPRENKIDYPKVHVEGVKPILLTLASGFLITLIIFIIELLFSWIQNKLQRREKQRVIQQQTKYFRFSHRAKSEIYFIL</sequence>
<evidence type="ECO:0000259" key="16">
    <source>
        <dbReference type="SMART" id="SM00918"/>
    </source>
</evidence>
<evidence type="ECO:0000256" key="4">
    <source>
        <dbReference type="ARBA" id="ARBA00022475"/>
    </source>
</evidence>
<dbReference type="InterPro" id="IPR052192">
    <property type="entry name" value="Insect_Ionotropic_Sensory_Rcpt"/>
</dbReference>
<keyword evidence="9 17" id="KW-0675">Receptor</keyword>
<dbReference type="GO" id="GO:0015276">
    <property type="term" value="F:ligand-gated monoatomic ion channel activity"/>
    <property type="evidence" value="ECO:0007669"/>
    <property type="project" value="InterPro"/>
</dbReference>
<keyword evidence="5 13" id="KW-0812">Transmembrane</keyword>
<proteinExistence type="inferred from homology"/>
<dbReference type="Gene3D" id="3.40.190.10">
    <property type="entry name" value="Periplasmic binding protein-like II"/>
    <property type="match status" value="2"/>
</dbReference>
<evidence type="ECO:0000256" key="10">
    <source>
        <dbReference type="ARBA" id="ARBA00023180"/>
    </source>
</evidence>
<evidence type="ECO:0000256" key="14">
    <source>
        <dbReference type="SAM" id="SignalP"/>
    </source>
</evidence>
<keyword evidence="3" id="KW-0813">Transport</keyword>
<dbReference type="EMBL" id="ML159381">
    <property type="protein sequence ID" value="THK33228.1"/>
    <property type="molecule type" value="Genomic_DNA"/>
</dbReference>
<keyword evidence="7" id="KW-0406">Ion transport</keyword>
<keyword evidence="11" id="KW-1071">Ligand-gated ion channel</keyword>
<comment type="subcellular location">
    <subcellularLocation>
        <location evidence="1">Cell membrane</location>
        <topology evidence="1">Multi-pass membrane protein</topology>
    </subcellularLocation>
</comment>
<evidence type="ECO:0000256" key="1">
    <source>
        <dbReference type="ARBA" id="ARBA00004651"/>
    </source>
</evidence>
<dbReference type="PANTHER" id="PTHR42643">
    <property type="entry name" value="IONOTROPIC RECEPTOR 20A-RELATED"/>
    <property type="match status" value="1"/>
</dbReference>
<keyword evidence="10" id="KW-0325">Glycoprotein</keyword>
<dbReference type="SMART" id="SM00079">
    <property type="entry name" value="PBPe"/>
    <property type="match status" value="1"/>
</dbReference>
<feature type="transmembrane region" description="Helical" evidence="13">
    <location>
        <begin position="577"/>
        <end position="601"/>
    </location>
</feature>
<keyword evidence="4" id="KW-1003">Cell membrane</keyword>
<evidence type="ECO:0000313" key="18">
    <source>
        <dbReference type="Proteomes" id="UP000297026"/>
    </source>
</evidence>
<dbReference type="SMART" id="SM00918">
    <property type="entry name" value="Lig_chan-Glu_bd"/>
    <property type="match status" value="1"/>
</dbReference>
<feature type="signal peptide" evidence="14">
    <location>
        <begin position="1"/>
        <end position="15"/>
    </location>
</feature>
<protein>
    <submittedName>
        <fullName evidence="17">Ionotropic receptor 116</fullName>
    </submittedName>
</protein>
<dbReference type="Pfam" id="PF00060">
    <property type="entry name" value="Lig_chan"/>
    <property type="match status" value="1"/>
</dbReference>
<evidence type="ECO:0000256" key="12">
    <source>
        <dbReference type="ARBA" id="ARBA00023303"/>
    </source>
</evidence>
<reference evidence="17" key="1">
    <citation type="submission" date="2019-02" db="EMBL/GenBank/DDBJ databases">
        <title>Genome of the parasitoid wasp Diachasma alloeum, an emerging model for ecological speciation and transitions to asexual reproduction.</title>
        <authorList>
            <person name="Robertson H.M."/>
            <person name="Walden K.K."/>
            <person name="Tvedte E.S."/>
            <person name="Hood G.R."/>
            <person name="Feder J.L."/>
            <person name="Forbes A.A."/>
            <person name="Logsdon J.M."/>
            <person name="Mcelroy K.E."/>
        </authorList>
    </citation>
    <scope>NUCLEOTIDE SEQUENCE [LARGE SCALE GENOMIC DNA]</scope>
    <source>
        <strain evidence="17">Michigan</strain>
    </source>
</reference>
<keyword evidence="12" id="KW-0407">Ion channel</keyword>
<evidence type="ECO:0000256" key="8">
    <source>
        <dbReference type="ARBA" id="ARBA00023136"/>
    </source>
</evidence>
<name>A0A4E0RN58_9HYME</name>
<evidence type="ECO:0000256" key="2">
    <source>
        <dbReference type="ARBA" id="ARBA00008685"/>
    </source>
</evidence>
<feature type="transmembrane region" description="Helical" evidence="13">
    <location>
        <begin position="394"/>
        <end position="421"/>
    </location>
</feature>
<evidence type="ECO:0000259" key="15">
    <source>
        <dbReference type="SMART" id="SM00079"/>
    </source>
</evidence>
<comment type="similarity">
    <text evidence="2">Belongs to the glutamate-gated ion channel (TC 1.A.10.1) family.</text>
</comment>
<feature type="transmembrane region" description="Helical" evidence="13">
    <location>
        <begin position="337"/>
        <end position="355"/>
    </location>
</feature>
<gene>
    <name evidence="17" type="primary">Ir116</name>
    <name evidence="17" type="ORF">DALL_DALL000433</name>
</gene>
<feature type="domain" description="Ionotropic glutamate receptor L-glutamate and glycine-binding" evidence="16">
    <location>
        <begin position="225"/>
        <end position="281"/>
    </location>
</feature>
<keyword evidence="18" id="KW-1185">Reference proteome</keyword>